<dbReference type="Proteomes" id="UP001160116">
    <property type="component" value="Unassembled WGS sequence"/>
</dbReference>
<accession>A0AA42MB81</accession>
<proteinExistence type="predicted"/>
<reference evidence="1" key="1">
    <citation type="submission" date="2022-09" db="EMBL/GenBank/DDBJ databases">
        <title>Intensive care unit water sources are persistently colonized with multi-drug resistant bacteria and are the site of extensive horizontal gene transfer of antibiotic resistance genes.</title>
        <authorList>
            <person name="Diorio-Toth L."/>
        </authorList>
    </citation>
    <scope>NUCLEOTIDE SEQUENCE</scope>
    <source>
        <strain evidence="1">GD03885</strain>
    </source>
</reference>
<name>A0AA42MB81_ACIJO</name>
<sequence length="217" mass="23954">MTNITTIIDQESGIQYQGVEDRSSRTGTYPVIGMITGQFRRGRFDKPMTITNENIKAQLGYDPTNPHYMAVQDVLSSGVPSVQVLRVGKTKSQISCAGAVFDIRFKPYNVYEGAFEIEVDGINYGGHGGAVYSYIIDHPVLKNILGADQDGYLIVRNLDTNSEHRIKITYAEGSHPLIQDVKIDDEFNVNSAYHIESDGERVLSISFCLSKSSGGVH</sequence>
<evidence type="ECO:0000313" key="2">
    <source>
        <dbReference type="Proteomes" id="UP001160116"/>
    </source>
</evidence>
<gene>
    <name evidence="1" type="ORF">N5C97_08675</name>
</gene>
<dbReference type="RefSeq" id="WP_279678987.1">
    <property type="nucleotide sequence ID" value="NZ_JAOCCL010000018.1"/>
</dbReference>
<dbReference type="AlphaFoldDB" id="A0AA42MB81"/>
<organism evidence="1 2">
    <name type="scientific">Acinetobacter johnsonii</name>
    <dbReference type="NCBI Taxonomy" id="40214"/>
    <lineage>
        <taxon>Bacteria</taxon>
        <taxon>Pseudomonadati</taxon>
        <taxon>Pseudomonadota</taxon>
        <taxon>Gammaproteobacteria</taxon>
        <taxon>Moraxellales</taxon>
        <taxon>Moraxellaceae</taxon>
        <taxon>Acinetobacter</taxon>
    </lineage>
</organism>
<protein>
    <submittedName>
        <fullName evidence="1">Uncharacterized protein</fullName>
    </submittedName>
</protein>
<evidence type="ECO:0000313" key="1">
    <source>
        <dbReference type="EMBL" id="MDH0826573.1"/>
    </source>
</evidence>
<dbReference type="EMBL" id="JAOCCL010000018">
    <property type="protein sequence ID" value="MDH0826573.1"/>
    <property type="molecule type" value="Genomic_DNA"/>
</dbReference>
<comment type="caution">
    <text evidence="1">The sequence shown here is derived from an EMBL/GenBank/DDBJ whole genome shotgun (WGS) entry which is preliminary data.</text>
</comment>